<evidence type="ECO:0000313" key="5">
    <source>
        <dbReference type="EMBL" id="POY41378.1"/>
    </source>
</evidence>
<dbReference type="InterPro" id="IPR048406">
    <property type="entry name" value="GldM_Ig-like-2"/>
</dbReference>
<organism evidence="5 6">
    <name type="scientific">Flavobacterium alvei</name>
    <dbReference type="NCBI Taxonomy" id="2080416"/>
    <lineage>
        <taxon>Bacteria</taxon>
        <taxon>Pseudomonadati</taxon>
        <taxon>Bacteroidota</taxon>
        <taxon>Flavobacteriia</taxon>
        <taxon>Flavobacteriales</taxon>
        <taxon>Flavobacteriaceae</taxon>
        <taxon>Flavobacterium</taxon>
    </lineage>
</organism>
<feature type="domain" description="Gliding motility-associated protein GldM C-terminal" evidence="1">
    <location>
        <begin position="412"/>
        <end position="500"/>
    </location>
</feature>
<dbReference type="RefSeq" id="WP_103804517.1">
    <property type="nucleotide sequence ID" value="NZ_PQVG01000001.1"/>
</dbReference>
<accession>A0A2S5AFN4</accession>
<feature type="domain" description="Gliding motility-associated protein GldM N-terminal" evidence="2">
    <location>
        <begin position="31"/>
        <end position="224"/>
    </location>
</feature>
<dbReference type="InterPro" id="IPR022719">
    <property type="entry name" value="Motility-assoc_prot_GldM_C"/>
</dbReference>
<dbReference type="InterPro" id="IPR019859">
    <property type="entry name" value="Motility-assoc_prot_GldM"/>
</dbReference>
<feature type="domain" description="Gliding motility-associated protein GldM second immunoglobulin-like" evidence="4">
    <location>
        <begin position="329"/>
        <end position="409"/>
    </location>
</feature>
<dbReference type="Pfam" id="PF21602">
    <property type="entry name" value="GldM_3rd"/>
    <property type="match status" value="1"/>
</dbReference>
<evidence type="ECO:0000259" key="4">
    <source>
        <dbReference type="Pfam" id="PF21602"/>
    </source>
</evidence>
<evidence type="ECO:0000259" key="2">
    <source>
        <dbReference type="Pfam" id="PF12081"/>
    </source>
</evidence>
<reference evidence="5 6" key="1">
    <citation type="submission" date="2018-01" db="EMBL/GenBank/DDBJ databases">
        <authorList>
            <person name="Gaut B.S."/>
            <person name="Morton B.R."/>
            <person name="Clegg M.T."/>
            <person name="Duvall M.R."/>
        </authorList>
    </citation>
    <scope>NUCLEOTIDE SEQUENCE [LARGE SCALE GENOMIC DNA]</scope>
    <source>
        <strain evidence="5 6">HR-AY</strain>
    </source>
</reference>
<keyword evidence="6" id="KW-1185">Reference proteome</keyword>
<gene>
    <name evidence="5" type="ORF">C3L50_02335</name>
</gene>
<comment type="caution">
    <text evidence="5">The sequence shown here is derived from an EMBL/GenBank/DDBJ whole genome shotgun (WGS) entry which is preliminary data.</text>
</comment>
<dbReference type="Pfam" id="PF12080">
    <property type="entry name" value="GldM_4th"/>
    <property type="match status" value="1"/>
</dbReference>
<dbReference type="OrthoDB" id="1490890at2"/>
<evidence type="ECO:0000259" key="3">
    <source>
        <dbReference type="Pfam" id="PF21601"/>
    </source>
</evidence>
<dbReference type="InterPro" id="IPR022720">
    <property type="entry name" value="Motility-assoc_prot_GldM_N"/>
</dbReference>
<dbReference type="InterPro" id="IPR048405">
    <property type="entry name" value="GldM_Ig-like-1"/>
</dbReference>
<evidence type="ECO:0000313" key="6">
    <source>
        <dbReference type="Proteomes" id="UP000237310"/>
    </source>
</evidence>
<feature type="domain" description="Gliding motility-associated protein GldM first immunoglobulin-like" evidence="3">
    <location>
        <begin position="229"/>
        <end position="324"/>
    </location>
</feature>
<proteinExistence type="predicted"/>
<dbReference type="Pfam" id="PF21601">
    <property type="entry name" value="GldM_2nd"/>
    <property type="match status" value="1"/>
</dbReference>
<name>A0A2S5AFN4_9FLAO</name>
<sequence length="517" mass="55732">MAGGKLSPRQKMINLMYLVFIAMLALNMSKEVLSAFGILNNKIIESNSITDGRNESSFQQLSQKAVDQPGQFGDKRAKVEKIRALSKEFNDYIEGIKTTVTAKFERDAEGNLPYEEMDKGDLIDRMFFTGDKVSKQGKEFLDKINSYPAQIKAIGGSSIAESEMKKIEKRFATNQVYSEKAGAKLDWIDYNYKGFPLIATITKLSQLQADIKTTESDVMTGMFQSDLVAAASLTAYQPIVVLDKSVFFQGEAVTGKIILGKFDPTLKAKSVIVNGASLRAEAGQAKFSFGAGNIGEHPISGSFNFEENGKLVPLPIQKSTYVVVARPKSATISADKMNVVYRGVVNPMTISFAGISPDKVSAAAAGLTRVGNTSSYTMRPGAGTEVVINVTGTLPDNSKVSDKRTFRIKGIPGPTGTIRGEMGVVKGPKSSLEISTVGAKLVDFDFEVGLDVVGFNFKVTGQPTVVVVGNKLNAQCKSVLSKVGRGDQVTISEIKTKLVGAGSYLLPRTAPVIYEIQ</sequence>
<evidence type="ECO:0000259" key="1">
    <source>
        <dbReference type="Pfam" id="PF12080"/>
    </source>
</evidence>
<dbReference type="AlphaFoldDB" id="A0A2S5AFN4"/>
<dbReference type="EMBL" id="PQVG01000001">
    <property type="protein sequence ID" value="POY41378.1"/>
    <property type="molecule type" value="Genomic_DNA"/>
</dbReference>
<protein>
    <submittedName>
        <fullName evidence="5">Gliding motility protein GldM</fullName>
    </submittedName>
</protein>
<dbReference type="Proteomes" id="UP000237310">
    <property type="component" value="Unassembled WGS sequence"/>
</dbReference>
<dbReference type="Pfam" id="PF12081">
    <property type="entry name" value="GldM_1st"/>
    <property type="match status" value="1"/>
</dbReference>
<dbReference type="NCBIfam" id="TIGR03517">
    <property type="entry name" value="GldM_gliding"/>
    <property type="match status" value="1"/>
</dbReference>